<reference evidence="1 2" key="1">
    <citation type="submission" date="2016-07" db="EMBL/GenBank/DDBJ databases">
        <title>Draft genome of the white-rot fungus Obba rivulosa 3A-2.</title>
        <authorList>
            <consortium name="DOE Joint Genome Institute"/>
            <person name="Miettinen O."/>
            <person name="Riley R."/>
            <person name="Acob R."/>
            <person name="Barry K."/>
            <person name="Cullen D."/>
            <person name="De Vries R."/>
            <person name="Hainaut M."/>
            <person name="Hatakka A."/>
            <person name="Henrissat B."/>
            <person name="Hilden K."/>
            <person name="Kuo R."/>
            <person name="Labutti K."/>
            <person name="Lipzen A."/>
            <person name="Makela M.R."/>
            <person name="Sandor L."/>
            <person name="Spatafora J.W."/>
            <person name="Grigoriev I.V."/>
            <person name="Hibbett D.S."/>
        </authorList>
    </citation>
    <scope>NUCLEOTIDE SEQUENCE [LARGE SCALE GENOMIC DNA]</scope>
    <source>
        <strain evidence="1 2">3A-2</strain>
    </source>
</reference>
<evidence type="ECO:0000313" key="2">
    <source>
        <dbReference type="Proteomes" id="UP000250043"/>
    </source>
</evidence>
<protein>
    <submittedName>
        <fullName evidence="1">Uncharacterized protein</fullName>
    </submittedName>
</protein>
<dbReference type="Proteomes" id="UP000250043">
    <property type="component" value="Unassembled WGS sequence"/>
</dbReference>
<gene>
    <name evidence="1" type="ORF">OBBRIDRAFT_886527</name>
</gene>
<dbReference type="EMBL" id="KV722374">
    <property type="protein sequence ID" value="OCH92126.1"/>
    <property type="molecule type" value="Genomic_DNA"/>
</dbReference>
<proteinExistence type="predicted"/>
<dbReference type="AlphaFoldDB" id="A0A8E2DMG2"/>
<dbReference type="OrthoDB" id="10384256at2759"/>
<organism evidence="1 2">
    <name type="scientific">Obba rivulosa</name>
    <dbReference type="NCBI Taxonomy" id="1052685"/>
    <lineage>
        <taxon>Eukaryota</taxon>
        <taxon>Fungi</taxon>
        <taxon>Dikarya</taxon>
        <taxon>Basidiomycota</taxon>
        <taxon>Agaricomycotina</taxon>
        <taxon>Agaricomycetes</taxon>
        <taxon>Polyporales</taxon>
        <taxon>Gelatoporiaceae</taxon>
        <taxon>Obba</taxon>
    </lineage>
</organism>
<sequence>MANWLIDPARFGMPQDGFDPSGGGYYCHFCDSRLTGRCWSQLHRHITTQKHMSKLEPHLREELEQLMREWQRCPYCRQDLPIGISRRQHIEMAHPGCKLVPEREFTEGTSARIPSVDFTALQGQELISGIMKRLAENGVSSDVQHAQWTNPPNPSPDFTGLEGERLVQAVLEHIMKAGDMSEVAK</sequence>
<keyword evidence="2" id="KW-1185">Reference proteome</keyword>
<name>A0A8E2DMG2_9APHY</name>
<evidence type="ECO:0000313" key="1">
    <source>
        <dbReference type="EMBL" id="OCH92126.1"/>
    </source>
</evidence>
<accession>A0A8E2DMG2</accession>